<evidence type="ECO:0000256" key="1">
    <source>
        <dbReference type="SAM" id="Phobius"/>
    </source>
</evidence>
<evidence type="ECO:0000313" key="2">
    <source>
        <dbReference type="EMBL" id="GFO68620.1"/>
    </source>
</evidence>
<keyword evidence="1" id="KW-1133">Transmembrane helix</keyword>
<dbReference type="InterPro" id="IPR052049">
    <property type="entry name" value="Electron_transfer_protein"/>
</dbReference>
<dbReference type="InterPro" id="IPR032796">
    <property type="entry name" value="NrfD_2"/>
</dbReference>
<protein>
    <submittedName>
        <fullName evidence="2">Nitrite reductase</fullName>
    </submittedName>
</protein>
<feature type="transmembrane region" description="Helical" evidence="1">
    <location>
        <begin position="179"/>
        <end position="197"/>
    </location>
</feature>
<dbReference type="PANTHER" id="PTHR34856:SF2">
    <property type="entry name" value="PROTEIN NRFD"/>
    <property type="match status" value="1"/>
</dbReference>
<dbReference type="PANTHER" id="PTHR34856">
    <property type="entry name" value="PROTEIN NRFD"/>
    <property type="match status" value="1"/>
</dbReference>
<gene>
    <name evidence="2" type="ORF">GMLC_21990</name>
</gene>
<dbReference type="Pfam" id="PF14589">
    <property type="entry name" value="NrfD_2"/>
    <property type="match status" value="1"/>
</dbReference>
<accession>A0A6V8N887</accession>
<reference evidence="3" key="1">
    <citation type="submission" date="2020-06" db="EMBL/GenBank/DDBJ databases">
        <title>Draft genomic sequecing of Geomonas sp. Red745.</title>
        <authorList>
            <person name="Itoh H."/>
            <person name="Xu Z.X."/>
            <person name="Ushijima N."/>
            <person name="Masuda Y."/>
            <person name="Shiratori Y."/>
            <person name="Senoo K."/>
        </authorList>
    </citation>
    <scope>NUCLEOTIDE SEQUENCE [LARGE SCALE GENOMIC DNA]</scope>
    <source>
        <strain evidence="3">Red745</strain>
    </source>
</reference>
<feature type="transmembrane region" description="Helical" evidence="1">
    <location>
        <begin position="109"/>
        <end position="130"/>
    </location>
</feature>
<feature type="transmembrane region" description="Helical" evidence="1">
    <location>
        <begin position="150"/>
        <end position="167"/>
    </location>
</feature>
<sequence>MIGLFTKQQATAERELDPQLAHLTGEAAKLHVKHPAAQQGVPPIPLWQKVPSQPGEAAHQDYYRLPLLKEPVWIWSVPAYFYLGGVAGGSALLATLAHGKRGLKKLASLCRGLAFAGTTVGPALLTYDLGRMGRFLNMLRVFRPSSPMSVGSWSLAGSGALATLALIQGDRPAAKPTTRALAGGGLVVSGYTGVLLGNSANPLWQGTRLTLPLLFTASAIASTSALLELFTLNRQEERVVRRFGTIGKIAEAGSMALFELEAAQNPEAARALNRSKAGVLWNGAKGFLVAGIAVSLLPGHSVGKRRAAGTLTTIGALCLRFGLLEAGKEAVRDPQAVIKAQRKGDGR</sequence>
<proteinExistence type="predicted"/>
<evidence type="ECO:0000313" key="3">
    <source>
        <dbReference type="Proteomes" id="UP000587586"/>
    </source>
</evidence>
<keyword evidence="3" id="KW-1185">Reference proteome</keyword>
<feature type="transmembrane region" description="Helical" evidence="1">
    <location>
        <begin position="72"/>
        <end position="97"/>
    </location>
</feature>
<dbReference type="GO" id="GO:0005886">
    <property type="term" value="C:plasma membrane"/>
    <property type="evidence" value="ECO:0007669"/>
    <property type="project" value="TreeGrafter"/>
</dbReference>
<name>A0A6V8N887_9BACT</name>
<feature type="transmembrane region" description="Helical" evidence="1">
    <location>
        <begin position="209"/>
        <end position="232"/>
    </location>
</feature>
<dbReference type="RefSeq" id="WP_183361175.1">
    <property type="nucleotide sequence ID" value="NZ_BLXZ01000004.1"/>
</dbReference>
<keyword evidence="1" id="KW-0472">Membrane</keyword>
<keyword evidence="1" id="KW-0812">Transmembrane</keyword>
<dbReference type="AlphaFoldDB" id="A0A6V8N887"/>
<dbReference type="Proteomes" id="UP000587586">
    <property type="component" value="Unassembled WGS sequence"/>
</dbReference>
<organism evidence="2 3">
    <name type="scientific">Geomonas limicola</name>
    <dbReference type="NCBI Taxonomy" id="2740186"/>
    <lineage>
        <taxon>Bacteria</taxon>
        <taxon>Pseudomonadati</taxon>
        <taxon>Thermodesulfobacteriota</taxon>
        <taxon>Desulfuromonadia</taxon>
        <taxon>Geobacterales</taxon>
        <taxon>Geobacteraceae</taxon>
        <taxon>Geomonas</taxon>
    </lineage>
</organism>
<dbReference type="Gene3D" id="1.20.1630.10">
    <property type="entry name" value="Formate dehydrogenase/DMSO reductase domain"/>
    <property type="match status" value="1"/>
</dbReference>
<comment type="caution">
    <text evidence="2">The sequence shown here is derived from an EMBL/GenBank/DDBJ whole genome shotgun (WGS) entry which is preliminary data.</text>
</comment>
<dbReference type="EMBL" id="BLXZ01000004">
    <property type="protein sequence ID" value="GFO68620.1"/>
    <property type="molecule type" value="Genomic_DNA"/>
</dbReference>